<name>A0A2D3V1T4_9PEZI</name>
<dbReference type="Proteomes" id="UP000225277">
    <property type="component" value="Unassembled WGS sequence"/>
</dbReference>
<protein>
    <submittedName>
        <fullName evidence="3">Uncharacterized protein</fullName>
    </submittedName>
</protein>
<keyword evidence="2" id="KW-0472">Membrane</keyword>
<gene>
    <name evidence="3" type="ORF">RCC_07633</name>
</gene>
<evidence type="ECO:0000313" key="4">
    <source>
        <dbReference type="Proteomes" id="UP000225277"/>
    </source>
</evidence>
<keyword evidence="2" id="KW-0812">Transmembrane</keyword>
<dbReference type="EMBL" id="FJUY01000012">
    <property type="protein sequence ID" value="CZT21768.1"/>
    <property type="molecule type" value="Genomic_DNA"/>
</dbReference>
<dbReference type="RefSeq" id="XP_023628657.1">
    <property type="nucleotide sequence ID" value="XM_023772889.1"/>
</dbReference>
<dbReference type="AlphaFoldDB" id="A0A2D3V1T4"/>
<keyword evidence="4" id="KW-1185">Reference proteome</keyword>
<dbReference type="GeneID" id="35602747"/>
<keyword evidence="2" id="KW-1133">Transmembrane helix</keyword>
<proteinExistence type="predicted"/>
<organism evidence="3 4">
    <name type="scientific">Ramularia collo-cygni</name>
    <dbReference type="NCBI Taxonomy" id="112498"/>
    <lineage>
        <taxon>Eukaryota</taxon>
        <taxon>Fungi</taxon>
        <taxon>Dikarya</taxon>
        <taxon>Ascomycota</taxon>
        <taxon>Pezizomycotina</taxon>
        <taxon>Dothideomycetes</taxon>
        <taxon>Dothideomycetidae</taxon>
        <taxon>Mycosphaerellales</taxon>
        <taxon>Mycosphaerellaceae</taxon>
        <taxon>Ramularia</taxon>
    </lineage>
</organism>
<accession>A0A2D3V1T4</accession>
<reference evidence="3 4" key="1">
    <citation type="submission" date="2016-03" db="EMBL/GenBank/DDBJ databases">
        <authorList>
            <person name="Ploux O."/>
        </authorList>
    </citation>
    <scope>NUCLEOTIDE SEQUENCE [LARGE SCALE GENOMIC DNA]</scope>
    <source>
        <strain evidence="3 4">URUG2</strain>
    </source>
</reference>
<feature type="region of interest" description="Disordered" evidence="1">
    <location>
        <begin position="184"/>
        <end position="206"/>
    </location>
</feature>
<evidence type="ECO:0000313" key="3">
    <source>
        <dbReference type="EMBL" id="CZT21768.1"/>
    </source>
</evidence>
<evidence type="ECO:0000256" key="1">
    <source>
        <dbReference type="SAM" id="MobiDB-lite"/>
    </source>
</evidence>
<evidence type="ECO:0000256" key="2">
    <source>
        <dbReference type="SAM" id="Phobius"/>
    </source>
</evidence>
<feature type="transmembrane region" description="Helical" evidence="2">
    <location>
        <begin position="6"/>
        <end position="25"/>
    </location>
</feature>
<sequence length="224" mass="25266">MLTLEISLESLMVVILFAVLAALGIQSGAFHYREYLNDPSDHDGIPAWSWQRDSSGAHRHGTRLKKEQSEIQQLLERMPLRGSGDVWDAGERVSRQVHHPRQRYRGPHQQFNDFSLDMHGNFQDLTQAQQYNSMQNELYGKNRGRQANYHIPSARAFHSDSGTNTDRGLQTGHASMIETESADGIVQTQDQQEPDRPETSVLEPQASLVVEAVSNLPKRYSASA</sequence>